<dbReference type="PANTHER" id="PTHR16291">
    <property type="entry name" value="NUCLEAR CAP-BINDING PROTEIN SUBUNIT 3"/>
    <property type="match status" value="1"/>
</dbReference>
<name>A0A0K2UFD2_LEPSM</name>
<feature type="compositionally biased region" description="Basic residues" evidence="3">
    <location>
        <begin position="637"/>
        <end position="650"/>
    </location>
</feature>
<evidence type="ECO:0000256" key="1">
    <source>
        <dbReference type="ARBA" id="ARBA00006069"/>
    </source>
</evidence>
<dbReference type="PANTHER" id="PTHR16291:SF0">
    <property type="entry name" value="NUCLEAR CAP-BINDING PROTEIN SUBUNIT 3"/>
    <property type="match status" value="1"/>
</dbReference>
<feature type="compositionally biased region" description="Basic and acidic residues" evidence="3">
    <location>
        <begin position="537"/>
        <end position="550"/>
    </location>
</feature>
<feature type="compositionally biased region" description="Basic and acidic residues" evidence="3">
    <location>
        <begin position="33"/>
        <end position="46"/>
    </location>
</feature>
<dbReference type="GO" id="GO:0003729">
    <property type="term" value="F:mRNA binding"/>
    <property type="evidence" value="ECO:0007669"/>
    <property type="project" value="InterPro"/>
</dbReference>
<evidence type="ECO:0000256" key="2">
    <source>
        <dbReference type="ARBA" id="ARBA00019876"/>
    </source>
</evidence>
<dbReference type="GO" id="GO:0000340">
    <property type="term" value="F:RNA 7-methylguanosine cap binding"/>
    <property type="evidence" value="ECO:0007669"/>
    <property type="project" value="InterPro"/>
</dbReference>
<feature type="compositionally biased region" description="Basic and acidic residues" evidence="3">
    <location>
        <begin position="517"/>
        <end position="527"/>
    </location>
</feature>
<feature type="region of interest" description="Disordered" evidence="3">
    <location>
        <begin position="579"/>
        <end position="766"/>
    </location>
</feature>
<feature type="compositionally biased region" description="Acidic residues" evidence="3">
    <location>
        <begin position="14"/>
        <end position="32"/>
    </location>
</feature>
<accession>A0A0K2UFD2</accession>
<dbReference type="EMBL" id="HACA01019040">
    <property type="protein sequence ID" value="CDW36401.1"/>
    <property type="molecule type" value="Transcribed_RNA"/>
</dbReference>
<proteinExistence type="inferred from homology"/>
<feature type="compositionally biased region" description="Polar residues" evidence="3">
    <location>
        <begin position="702"/>
        <end position="712"/>
    </location>
</feature>
<dbReference type="InterPro" id="IPR019416">
    <property type="entry name" value="NCBP3"/>
</dbReference>
<comment type="similarity">
    <text evidence="1">Belongs to the NCBP3 family.</text>
</comment>
<dbReference type="AlphaFoldDB" id="A0A0K2UFD2"/>
<feature type="compositionally biased region" description="Basic and acidic residues" evidence="3">
    <location>
        <begin position="611"/>
        <end position="636"/>
    </location>
</feature>
<feature type="compositionally biased region" description="Low complexity" evidence="3">
    <location>
        <begin position="655"/>
        <end position="698"/>
    </location>
</feature>
<organism evidence="4">
    <name type="scientific">Lepeophtheirus salmonis</name>
    <name type="common">Salmon louse</name>
    <name type="synonym">Caligus salmonis</name>
    <dbReference type="NCBI Taxonomy" id="72036"/>
    <lineage>
        <taxon>Eukaryota</taxon>
        <taxon>Metazoa</taxon>
        <taxon>Ecdysozoa</taxon>
        <taxon>Arthropoda</taxon>
        <taxon>Crustacea</taxon>
        <taxon>Multicrustacea</taxon>
        <taxon>Hexanauplia</taxon>
        <taxon>Copepoda</taxon>
        <taxon>Siphonostomatoida</taxon>
        <taxon>Caligidae</taxon>
        <taxon>Lepeophtheirus</taxon>
    </lineage>
</organism>
<feature type="compositionally biased region" description="Basic and acidic residues" evidence="3">
    <location>
        <begin position="748"/>
        <end position="759"/>
    </location>
</feature>
<feature type="compositionally biased region" description="Polar residues" evidence="3">
    <location>
        <begin position="494"/>
        <end position="515"/>
    </location>
</feature>
<feature type="region of interest" description="Disordered" evidence="3">
    <location>
        <begin position="486"/>
        <end position="563"/>
    </location>
</feature>
<evidence type="ECO:0000256" key="3">
    <source>
        <dbReference type="SAM" id="MobiDB-lite"/>
    </source>
</evidence>
<feature type="compositionally biased region" description="Basic and acidic residues" evidence="3">
    <location>
        <begin position="579"/>
        <end position="594"/>
    </location>
</feature>
<dbReference type="OrthoDB" id="6352735at2759"/>
<protein>
    <recommendedName>
        <fullName evidence="2">Nuclear cap-binding protein subunit 3</fullName>
    </recommendedName>
</protein>
<sequence length="766" mass="87740">MEVDGDVEGRDVGVEEGEEEMEEGEISSDGDDANLRELPSDFARRPKAKGELGLEITISNKSELPDLLKEIGNSGVDVIDRESSERMEARARRFNLKSNAANFEEIENLYTSLEIDADEVTKNRNDRNFRLETIHVYIQKSNRNVQSKDIYEYFKEFNPVSFEWVTSHSINVIWALPTSASKAMLQMSRPLKEPMDAMEINVKSDLELISDGINLSAINHKFDEPYDSPIYTNEIGGSIVIPEGVWRFGKPSDFSSFIFMQFASKNDNRRPNYSLIKQEGIISSSLKRKMREAMIQEQEILLEQEQRKKYLGPVGKNPWGSIAESWSDSNSKRTIPVPRDVILPSRVRDWDDPDKEDNVEHFGTDSNLRSSKKRNYEDADIYSPRKRISEDICEPEFITYETNEGLSDDEWKSKLKRPRMTMIADQVESKVSAKTRLYKGIKRKFKNDERTDIRILEIEDFSPPRINPKDLRERITLSVDTSDFNRYKDDKSLSPHNKTLTNRFHSGFTSSNLGSSLRDRLGERKTSYSDINDSSDNDSHPNLIDRDSKYNKRTVSRRKLSDSDVTTIQRDVSSTVVKVKREQEEARQKIDNRKKSLLNVHEKRSHLSNSIDKKVANASEREKNLSKHLRERDIRSTKKIQRKQIPKGRRRESTSSESSSSSESDSSSTDSSSESDSSDSSSSSSSSYSSSSSGSEDGYVNKSYSKSKGTTSRTEESYTRKKSQLTKIPVRRSKEDSKKNSTKSTGGLRDKLKEYLKQAKERKKPK</sequence>
<reference evidence="4" key="1">
    <citation type="submission" date="2014-05" db="EMBL/GenBank/DDBJ databases">
        <authorList>
            <person name="Chronopoulou M."/>
        </authorList>
    </citation>
    <scope>NUCLEOTIDE SEQUENCE</scope>
    <source>
        <tissue evidence="4">Whole organism</tissue>
    </source>
</reference>
<evidence type="ECO:0000313" key="4">
    <source>
        <dbReference type="EMBL" id="CDW36401.1"/>
    </source>
</evidence>
<dbReference type="GO" id="GO:0005634">
    <property type="term" value="C:nucleus"/>
    <property type="evidence" value="ECO:0007669"/>
    <property type="project" value="TreeGrafter"/>
</dbReference>
<feature type="region of interest" description="Disordered" evidence="3">
    <location>
        <begin position="1"/>
        <end position="46"/>
    </location>
</feature>